<dbReference type="AlphaFoldDB" id="A0AA38I6W6"/>
<keyword evidence="3" id="KW-0472">Membrane</keyword>
<keyword evidence="3" id="KW-1133">Transmembrane helix</keyword>
<dbReference type="CDD" id="cd00063">
    <property type="entry name" value="FN3"/>
    <property type="match status" value="2"/>
</dbReference>
<feature type="compositionally biased region" description="Low complexity" evidence="2">
    <location>
        <begin position="577"/>
        <end position="587"/>
    </location>
</feature>
<feature type="domain" description="Fibronectin type-III" evidence="5">
    <location>
        <begin position="914"/>
        <end position="1013"/>
    </location>
</feature>
<dbReference type="InterPro" id="IPR003961">
    <property type="entry name" value="FN3_dom"/>
</dbReference>
<accession>A0AA38I6W6</accession>
<dbReference type="InterPro" id="IPR050941">
    <property type="entry name" value="CCN"/>
</dbReference>
<evidence type="ECO:0000313" key="6">
    <source>
        <dbReference type="EMBL" id="KAJ3650116.1"/>
    </source>
</evidence>
<keyword evidence="7" id="KW-1185">Reference proteome</keyword>
<keyword evidence="3" id="KW-0812">Transmembrane</keyword>
<dbReference type="Proteomes" id="UP001168821">
    <property type="component" value="Unassembled WGS sequence"/>
</dbReference>
<dbReference type="InterPro" id="IPR001007">
    <property type="entry name" value="VWF_dom"/>
</dbReference>
<dbReference type="GO" id="GO:0007155">
    <property type="term" value="P:cell adhesion"/>
    <property type="evidence" value="ECO:0007669"/>
    <property type="project" value="TreeGrafter"/>
</dbReference>
<dbReference type="PROSITE" id="PS50853">
    <property type="entry name" value="FN3"/>
    <property type="match status" value="2"/>
</dbReference>
<evidence type="ECO:0000259" key="4">
    <source>
        <dbReference type="PROSITE" id="PS50184"/>
    </source>
</evidence>
<feature type="domain" description="VWFC" evidence="4">
    <location>
        <begin position="454"/>
        <end position="528"/>
    </location>
</feature>
<dbReference type="Gene3D" id="2.60.40.10">
    <property type="entry name" value="Immunoglobulins"/>
    <property type="match status" value="2"/>
</dbReference>
<dbReference type="Pfam" id="PF00041">
    <property type="entry name" value="fn3"/>
    <property type="match status" value="1"/>
</dbReference>
<protein>
    <recommendedName>
        <fullName evidence="8">Epidermal cell surface receptor</fullName>
    </recommendedName>
</protein>
<feature type="region of interest" description="Disordered" evidence="2">
    <location>
        <begin position="33"/>
        <end position="53"/>
    </location>
</feature>
<sequence length="1253" mass="140908">MVVPPGRDFLQDGLLLDLEAATLNLEIARRRYTTQTSQEVTSHTPKPKDLPKSMNMLAEDQMSDEPRGRALNFTMKDPNSENVLSSNTTTHDEFGDLSDVSINEDEDEDEHSMQTERILTPKVTGHNNVTNSSVQGVCEKGGLTYENGEKLEIGCDSVCTCRNGKMNCEERCPKPLFRKGKKIDDPLCTAKDAEDSCCSIMICSADTETEPLEICTFNNHTYNRGDTFNKECEEVCTCEAGGKLSCKMRCPQVQKTNDKCVELPDPNDSCCKKLFCDVTLDDHEPDKDVIQKHKLVFAKFLNTSTIELKFDPKPNDKEADIYIEGSSNQNDWKTYKIREQKYVDVMEGTKYLKMENTDQSIKIEKLDTNETKSENGECSYKEMNFKLNEEYNDNCTSLCVCKETGMTCLELRCPTYFGVDVLDPHCVEWETVPPDFQPSPPNCCPEKLTCKSNGSCIYEGHSFQNWQQLPENITGCDKRCYCEMGNVECQNTCPPVTALPPPNLPCPVHQAIIDHLPEDDCCMYWVCSPQSATGHNETKKGDKAIIKNTTEVPFNFLPTKVPSKNKGPLLVYTNHASNSSETNTNNPFTPPNILPDENPFYHKNNKEESKDSFPGPYNPNYKKSEVKPQKGQKPKPSKDNPPLATQPPRGNYIPNQKVKNTQFHGTQDELLQFIHQHPEIGNYPSGSVVEIHNVPAKPPNPFISPNVPNGRPQHFIPYVIPQNGHVDDLPPGITLEQILQEVHKNANPHGSMLPFPSNQFTGGPVLLAPQSPILPNRHNSSYQGQMFPANYPNMPGVPQEDITVTTLEALDAHTVRLAFVVPPVIVGLHGRVEVRYTHHDNPDTSTWELQVFAPPNDLIATPQLEFDLLDLRSDTEYKIKITITMRDLHNTPTSRVYKIRTPKDVNTTTLPPMIPIEPELAISDINATWVTVVWRKFTEYELQFIDGVQLRFKEIEGKVYDATPLIHRSVTSYTLENLKPNTKYEIGIFFIPFTGQLTELHAEHMLHFTTANEIDTYGFNVTLDISHIKSTSVEISWSGVPYPEDKYVNIYRAIYQSDSGKEDQSTFKIAKRDSPTKTVIMDLKPGTRYRLWLEVYLTNGKTKTSNVQDFITKPRAAPAFGASTQQDKLSAGEQREKGDYYGPLVIVAILASIAILSTLILLLILVRRHSQNKAAITPPPPRVSQSAYDNPTYKVEIQQETMGKFDHAITLCFILRDVMGGTVVVEADWPAPDGVGGDKRAIAFSVGFQIFDR</sequence>
<proteinExistence type="predicted"/>
<dbReference type="PROSITE" id="PS50184">
    <property type="entry name" value="VWFC_2"/>
    <property type="match status" value="1"/>
</dbReference>
<gene>
    <name evidence="6" type="ORF">Zmor_021824</name>
</gene>
<name>A0AA38I6W6_9CUCU</name>
<evidence type="ECO:0000259" key="5">
    <source>
        <dbReference type="PROSITE" id="PS50853"/>
    </source>
</evidence>
<dbReference type="SMART" id="SM00060">
    <property type="entry name" value="FN3"/>
    <property type="match status" value="3"/>
</dbReference>
<feature type="compositionally biased region" description="Polar residues" evidence="2">
    <location>
        <begin position="80"/>
        <end position="89"/>
    </location>
</feature>
<organism evidence="6 7">
    <name type="scientific">Zophobas morio</name>
    <dbReference type="NCBI Taxonomy" id="2755281"/>
    <lineage>
        <taxon>Eukaryota</taxon>
        <taxon>Metazoa</taxon>
        <taxon>Ecdysozoa</taxon>
        <taxon>Arthropoda</taxon>
        <taxon>Hexapoda</taxon>
        <taxon>Insecta</taxon>
        <taxon>Pterygota</taxon>
        <taxon>Neoptera</taxon>
        <taxon>Endopterygota</taxon>
        <taxon>Coleoptera</taxon>
        <taxon>Polyphaga</taxon>
        <taxon>Cucujiformia</taxon>
        <taxon>Tenebrionidae</taxon>
        <taxon>Zophobas</taxon>
    </lineage>
</organism>
<dbReference type="GO" id="GO:0005615">
    <property type="term" value="C:extracellular space"/>
    <property type="evidence" value="ECO:0007669"/>
    <property type="project" value="TreeGrafter"/>
</dbReference>
<feature type="domain" description="Fibronectin type-III" evidence="5">
    <location>
        <begin position="1017"/>
        <end position="1115"/>
    </location>
</feature>
<evidence type="ECO:0000256" key="2">
    <source>
        <dbReference type="SAM" id="MobiDB-lite"/>
    </source>
</evidence>
<dbReference type="PANTHER" id="PTHR11348:SF34">
    <property type="entry name" value="EPIDERMAL CELL SURFACE RECEPTOR-RELATED"/>
    <property type="match status" value="1"/>
</dbReference>
<dbReference type="EMBL" id="JALNTZ010000006">
    <property type="protein sequence ID" value="KAJ3650116.1"/>
    <property type="molecule type" value="Genomic_DNA"/>
</dbReference>
<evidence type="ECO:0008006" key="8">
    <source>
        <dbReference type="Google" id="ProtNLM"/>
    </source>
</evidence>
<comment type="caution">
    <text evidence="6">The sequence shown here is derived from an EMBL/GenBank/DDBJ whole genome shotgun (WGS) entry which is preliminary data.</text>
</comment>
<dbReference type="InterPro" id="IPR036116">
    <property type="entry name" value="FN3_sf"/>
</dbReference>
<dbReference type="SMART" id="SM00214">
    <property type="entry name" value="VWC"/>
    <property type="match status" value="4"/>
</dbReference>
<evidence type="ECO:0000313" key="7">
    <source>
        <dbReference type="Proteomes" id="UP001168821"/>
    </source>
</evidence>
<evidence type="ECO:0000256" key="1">
    <source>
        <dbReference type="ARBA" id="ARBA00022729"/>
    </source>
</evidence>
<dbReference type="InterPro" id="IPR013783">
    <property type="entry name" value="Ig-like_fold"/>
</dbReference>
<dbReference type="PANTHER" id="PTHR11348">
    <property type="entry name" value="CONNECTIVE TISSUE GROWTH FACTOR-RELATED"/>
    <property type="match status" value="1"/>
</dbReference>
<feature type="transmembrane region" description="Helical" evidence="3">
    <location>
        <begin position="1140"/>
        <end position="1166"/>
    </location>
</feature>
<reference evidence="6" key="1">
    <citation type="journal article" date="2023" name="G3 (Bethesda)">
        <title>Whole genome assemblies of Zophobas morio and Tenebrio molitor.</title>
        <authorList>
            <person name="Kaur S."/>
            <person name="Stinson S.A."/>
            <person name="diCenzo G.C."/>
        </authorList>
    </citation>
    <scope>NUCLEOTIDE SEQUENCE</scope>
    <source>
        <strain evidence="6">QUZm001</strain>
    </source>
</reference>
<feature type="region of interest" description="Disordered" evidence="2">
    <location>
        <begin position="575"/>
        <end position="656"/>
    </location>
</feature>
<dbReference type="SUPFAM" id="SSF49265">
    <property type="entry name" value="Fibronectin type III"/>
    <property type="match status" value="2"/>
</dbReference>
<evidence type="ECO:0000256" key="3">
    <source>
        <dbReference type="SAM" id="Phobius"/>
    </source>
</evidence>
<feature type="region of interest" description="Disordered" evidence="2">
    <location>
        <begin position="75"/>
        <end position="96"/>
    </location>
</feature>
<dbReference type="GO" id="GO:0005178">
    <property type="term" value="F:integrin binding"/>
    <property type="evidence" value="ECO:0007669"/>
    <property type="project" value="TreeGrafter"/>
</dbReference>
<keyword evidence="1" id="KW-0732">Signal</keyword>
<feature type="compositionally biased region" description="Polar residues" evidence="2">
    <location>
        <begin position="33"/>
        <end position="44"/>
    </location>
</feature>
<dbReference type="GO" id="GO:0045597">
    <property type="term" value="P:positive regulation of cell differentiation"/>
    <property type="evidence" value="ECO:0007669"/>
    <property type="project" value="TreeGrafter"/>
</dbReference>